<sequence>MVSRSAAQAGLQWCNHSSLQTSTLEFKPSSRLGLPNSWDYRCEPPCPANFCGFLFFVETWPCYVAQAGVQWCDLSSLQPLSPGFKRVSCLSLLSSWDHRCASPCPAIVFVFLVETGFHSPRWPGWSRTPYLKRSTLFGLPKFWDYRCEPLRPSQSSSQEMISFGLHESPGWRSRVVIVICILQTTILRLGEMRYCSSTIIKMQIKSLNIESMASGSWCGFHCVAPAIKSIFTIICERHLALHWDFWLFEENSKT</sequence>
<proteinExistence type="predicted"/>
<dbReference type="GeneTree" id="ENSGT00940000167556"/>
<accession>A0A8I5R7W7</accession>
<evidence type="ECO:0000313" key="2">
    <source>
        <dbReference type="Proteomes" id="UP000028761"/>
    </source>
</evidence>
<dbReference type="PANTHER" id="PTHR46254">
    <property type="entry name" value="PROTEIN GVQW1-RELATED"/>
    <property type="match status" value="1"/>
</dbReference>
<dbReference type="Proteomes" id="UP000028761">
    <property type="component" value="Chromosome 11"/>
</dbReference>
<name>A0A8I5R7W7_PAPAN</name>
<dbReference type="Ensembl" id="ENSPANT00000078114.1">
    <property type="protein sequence ID" value="ENSPANP00000054872.1"/>
    <property type="gene ID" value="ENSPANG00000049234.1"/>
</dbReference>
<organism evidence="1 2">
    <name type="scientific">Papio anubis</name>
    <name type="common">Olive baboon</name>
    <dbReference type="NCBI Taxonomy" id="9555"/>
    <lineage>
        <taxon>Eukaryota</taxon>
        <taxon>Metazoa</taxon>
        <taxon>Chordata</taxon>
        <taxon>Craniata</taxon>
        <taxon>Vertebrata</taxon>
        <taxon>Euteleostomi</taxon>
        <taxon>Mammalia</taxon>
        <taxon>Eutheria</taxon>
        <taxon>Euarchontoglires</taxon>
        <taxon>Primates</taxon>
        <taxon>Haplorrhini</taxon>
        <taxon>Catarrhini</taxon>
        <taxon>Cercopithecidae</taxon>
        <taxon>Cercopithecinae</taxon>
        <taxon>Papio</taxon>
    </lineage>
</organism>
<reference evidence="1" key="2">
    <citation type="submission" date="2025-08" db="UniProtKB">
        <authorList>
            <consortium name="Ensembl"/>
        </authorList>
    </citation>
    <scope>IDENTIFICATION</scope>
</reference>
<reference evidence="1 2" key="1">
    <citation type="submission" date="2012-03" db="EMBL/GenBank/DDBJ databases">
        <title>Whole Genome Assembly of Papio anubis.</title>
        <authorList>
            <person name="Liu Y.L."/>
            <person name="Abraham K.A."/>
            <person name="Akbar H.A."/>
            <person name="Ali S.A."/>
            <person name="Anosike U.A."/>
            <person name="Aqrawi P.A."/>
            <person name="Arias F.A."/>
            <person name="Attaway T.A."/>
            <person name="Awwad R.A."/>
            <person name="Babu C.B."/>
            <person name="Bandaranaike D.B."/>
            <person name="Battles P.B."/>
            <person name="Bell A.B."/>
            <person name="Beltran B.B."/>
            <person name="Berhane-Mersha D.B."/>
            <person name="Bess C.B."/>
            <person name="Bickham C.B."/>
            <person name="Bolden T.B."/>
            <person name="Carter K.C."/>
            <person name="Chau D.C."/>
            <person name="Chavez A.C."/>
            <person name="Clerc-Blankenburg K.C."/>
            <person name="Coyle M.C."/>
            <person name="Dao M.D."/>
            <person name="Davila M.L.D."/>
            <person name="Davy-Carroll L.D."/>
            <person name="Denson S.D."/>
            <person name="Dinh H.D."/>
            <person name="Fernandez S.F."/>
            <person name="Fernando P.F."/>
            <person name="Forbes L.F."/>
            <person name="Francis C.F."/>
            <person name="Francisco L.F."/>
            <person name="Fu Q.F."/>
            <person name="Garcia-Iii R.G."/>
            <person name="Garrett T.G."/>
            <person name="Gross S.G."/>
            <person name="Gubbala S.G."/>
            <person name="Hirani K.H."/>
            <person name="Hogues M.H."/>
            <person name="Hollins B.H."/>
            <person name="Jackson L.J."/>
            <person name="Javaid M.J."/>
            <person name="Jhangiani S.J."/>
            <person name="Johnson A.J."/>
            <person name="Johnson B.J."/>
            <person name="Jones J.J."/>
            <person name="Joshi V.J."/>
            <person name="Kalu J.K."/>
            <person name="Khan N.K."/>
            <person name="Korchina V.K."/>
            <person name="Kovar C.K."/>
            <person name="Lago L.L."/>
            <person name="Lara F.L."/>
            <person name="Le T.-K.L."/>
            <person name="Lee S.L."/>
            <person name="Legall-Iii F.L."/>
            <person name="Lemon S.L."/>
            <person name="Liu J.L."/>
            <person name="Liu Y.-S.L."/>
            <person name="Liyanage D.L."/>
            <person name="Lopez J.L."/>
            <person name="Lorensuhewa L.L."/>
            <person name="Mata R.M."/>
            <person name="Mathew T.M."/>
            <person name="Mercado C.M."/>
            <person name="Mercado I.M."/>
            <person name="Morales K.M."/>
            <person name="Morgan M.M."/>
            <person name="Munidasa M.M."/>
            <person name="Ngo D.N."/>
            <person name="Nguyen L.N."/>
            <person name="Nguyen T.N."/>
            <person name="Nguyen N.N."/>
            <person name="Obregon M.O."/>
            <person name="Okwuonu G.O."/>
            <person name="Ongeri F.O."/>
            <person name="Onwere C.O."/>
            <person name="Osifeso I.O."/>
            <person name="Parra A.P."/>
            <person name="Patil S.P."/>
            <person name="Perez A.P."/>
            <person name="Perez Y.P."/>
            <person name="Pham C.P."/>
            <person name="Pu L.-L.P."/>
            <person name="Puazo M.P."/>
            <person name="Quiroz J.Q."/>
            <person name="Rouhana J.R."/>
            <person name="Ruiz M.R."/>
            <person name="Ruiz S.-J.R."/>
            <person name="Saada N.S."/>
            <person name="Santibanez J.S."/>
            <person name="Scheel M.S."/>
            <person name="Schneider B.S."/>
            <person name="Simmons D.S."/>
            <person name="Sisson I.S."/>
            <person name="Tang L.-Y.T."/>
            <person name="Thornton R.T."/>
            <person name="Tisius J.T."/>
            <person name="Toledanes G.T."/>
            <person name="Trejos Z.T."/>
            <person name="Usmani K.U."/>
            <person name="Varghese R.V."/>
            <person name="Vattathil S.V."/>
            <person name="Vee V.V."/>
            <person name="Walker D.W."/>
            <person name="Weissenberger G.W."/>
            <person name="White C.W."/>
            <person name="Williams A.W."/>
            <person name="Woodworth J.W."/>
            <person name="Wright R.W."/>
            <person name="Zhu Y.Z."/>
            <person name="Han Y.H."/>
            <person name="Newsham I.N."/>
            <person name="Nazareth L.N."/>
            <person name="Worley K.W."/>
            <person name="Muzny D.M."/>
            <person name="Rogers J.R."/>
            <person name="Gibbs R.G."/>
        </authorList>
    </citation>
    <scope>NUCLEOTIDE SEQUENCE [LARGE SCALE GENOMIC DNA]</scope>
</reference>
<protein>
    <submittedName>
        <fullName evidence="1">Uncharacterized protein</fullName>
    </submittedName>
</protein>
<reference evidence="1" key="3">
    <citation type="submission" date="2025-09" db="UniProtKB">
        <authorList>
            <consortium name="Ensembl"/>
        </authorList>
    </citation>
    <scope>IDENTIFICATION</scope>
</reference>
<evidence type="ECO:0000313" key="1">
    <source>
        <dbReference type="Ensembl" id="ENSPANP00000054872.1"/>
    </source>
</evidence>
<dbReference type="AlphaFoldDB" id="A0A8I5R7W7"/>
<keyword evidence="2" id="KW-1185">Reference proteome</keyword>